<dbReference type="GO" id="GO:0003690">
    <property type="term" value="F:double-stranded DNA binding"/>
    <property type="evidence" value="ECO:0007669"/>
    <property type="project" value="UniProtKB-ARBA"/>
</dbReference>
<dbReference type="GO" id="GO:0006858">
    <property type="term" value="P:extracellular transport"/>
    <property type="evidence" value="ECO:0007669"/>
    <property type="project" value="UniProtKB-ARBA"/>
</dbReference>
<dbReference type="InterPro" id="IPR000504">
    <property type="entry name" value="RRM_dom"/>
</dbReference>
<keyword evidence="7" id="KW-0496">Mitochondrion</keyword>
<evidence type="ECO:0000256" key="4">
    <source>
        <dbReference type="ARBA" id="ARBA00022553"/>
    </source>
</evidence>
<evidence type="ECO:0000256" key="5">
    <source>
        <dbReference type="ARBA" id="ARBA00022884"/>
    </source>
</evidence>
<evidence type="ECO:0000256" key="10">
    <source>
        <dbReference type="SAM" id="MobiDB-lite"/>
    </source>
</evidence>
<dbReference type="SUPFAM" id="SSF54928">
    <property type="entry name" value="RNA-binding domain, RBD"/>
    <property type="match status" value="1"/>
</dbReference>
<evidence type="ECO:0000256" key="2">
    <source>
        <dbReference type="ARBA" id="ARBA00004613"/>
    </source>
</evidence>
<comment type="subcellular location">
    <subcellularLocation>
        <location evidence="1">Mitochondrion</location>
    </subcellularLocation>
    <subcellularLocation>
        <location evidence="2">Secreted</location>
    </subcellularLocation>
</comment>
<evidence type="ECO:0000256" key="3">
    <source>
        <dbReference type="ARBA" id="ARBA00022525"/>
    </source>
</evidence>
<dbReference type="FunFam" id="3.30.70.330:FF:000612">
    <property type="entry name" value="Glycine-rich RNA-binding protein 2"/>
    <property type="match status" value="1"/>
</dbReference>
<proteinExistence type="inferred from homology"/>
<feature type="region of interest" description="Disordered" evidence="10">
    <location>
        <begin position="118"/>
        <end position="140"/>
    </location>
</feature>
<dbReference type="GO" id="GO:0003727">
    <property type="term" value="F:single-stranded RNA binding"/>
    <property type="evidence" value="ECO:0007669"/>
    <property type="project" value="UniProtKB-ARBA"/>
</dbReference>
<feature type="domain" description="RRM" evidence="11">
    <location>
        <begin position="36"/>
        <end position="114"/>
    </location>
</feature>
<dbReference type="GO" id="GO:0009651">
    <property type="term" value="P:response to salt stress"/>
    <property type="evidence" value="ECO:0007669"/>
    <property type="project" value="UniProtKB-ARBA"/>
</dbReference>
<dbReference type="GO" id="GO:0005615">
    <property type="term" value="C:extracellular space"/>
    <property type="evidence" value="ECO:0007669"/>
    <property type="project" value="UniProtKB-ARBA"/>
</dbReference>
<organism evidence="12">
    <name type="scientific">Rhizophora mucronata</name>
    <name type="common">Asiatic mangrove</name>
    <dbReference type="NCBI Taxonomy" id="61149"/>
    <lineage>
        <taxon>Eukaryota</taxon>
        <taxon>Viridiplantae</taxon>
        <taxon>Streptophyta</taxon>
        <taxon>Embryophyta</taxon>
        <taxon>Tracheophyta</taxon>
        <taxon>Spermatophyta</taxon>
        <taxon>Magnoliopsida</taxon>
        <taxon>eudicotyledons</taxon>
        <taxon>Gunneridae</taxon>
        <taxon>Pentapetalae</taxon>
        <taxon>rosids</taxon>
        <taxon>fabids</taxon>
        <taxon>Malpighiales</taxon>
        <taxon>Rhizophoraceae</taxon>
        <taxon>Rhizophora</taxon>
    </lineage>
</organism>
<dbReference type="PANTHER" id="PTHR48027">
    <property type="entry name" value="HETEROGENEOUS NUCLEAR RIBONUCLEOPROTEIN 87F-RELATED"/>
    <property type="match status" value="1"/>
</dbReference>
<evidence type="ECO:0000256" key="9">
    <source>
        <dbReference type="PROSITE-ProRule" id="PRU00176"/>
    </source>
</evidence>
<protein>
    <submittedName>
        <fullName evidence="12">Glycine-rich RNA-binding protein</fullName>
    </submittedName>
</protein>
<evidence type="ECO:0000256" key="6">
    <source>
        <dbReference type="ARBA" id="ARBA00022946"/>
    </source>
</evidence>
<reference evidence="12" key="1">
    <citation type="submission" date="2018-02" db="EMBL/GenBank/DDBJ databases">
        <title>Rhizophora mucronata_Transcriptome.</title>
        <authorList>
            <person name="Meera S.P."/>
            <person name="Sreeshan A."/>
            <person name="Augustine A."/>
        </authorList>
    </citation>
    <scope>NUCLEOTIDE SEQUENCE</scope>
    <source>
        <tissue evidence="12">Leaf</tissue>
    </source>
</reference>
<dbReference type="GO" id="GO:0000959">
    <property type="term" value="P:mitochondrial RNA metabolic process"/>
    <property type="evidence" value="ECO:0007669"/>
    <property type="project" value="UniProtKB-ARBA"/>
</dbReference>
<dbReference type="GO" id="GO:0035198">
    <property type="term" value="F:miRNA binding"/>
    <property type="evidence" value="ECO:0007669"/>
    <property type="project" value="UniProtKB-ARBA"/>
</dbReference>
<evidence type="ECO:0000259" key="11">
    <source>
        <dbReference type="PROSITE" id="PS50102"/>
    </source>
</evidence>
<dbReference type="SMART" id="SM00360">
    <property type="entry name" value="RRM"/>
    <property type="match status" value="1"/>
</dbReference>
<sequence>MAFCNKLGSLVKQSISQNGRAPVASMLNSLRWMSSSKLFVGGLSWGTDDQSLREAFSGFGDVVEARVILDRDTGRSRGFGFVSFSTIESANSALSAMDGQELQGRNIRVNYATDRTSAPRSFNGGGTGSFGGGNGGDFGF</sequence>
<dbReference type="InterPro" id="IPR012677">
    <property type="entry name" value="Nucleotide-bd_a/b_plait_sf"/>
</dbReference>
<keyword evidence="3" id="KW-0964">Secreted</keyword>
<dbReference type="GO" id="GO:0003697">
    <property type="term" value="F:single-stranded DNA binding"/>
    <property type="evidence" value="ECO:0007669"/>
    <property type="project" value="UniProtKB-ARBA"/>
</dbReference>
<evidence type="ECO:0000256" key="7">
    <source>
        <dbReference type="ARBA" id="ARBA00023128"/>
    </source>
</evidence>
<dbReference type="GO" id="GO:0035197">
    <property type="term" value="F:siRNA binding"/>
    <property type="evidence" value="ECO:0007669"/>
    <property type="project" value="UniProtKB-ARBA"/>
</dbReference>
<dbReference type="Gene3D" id="3.30.70.330">
    <property type="match status" value="1"/>
</dbReference>
<dbReference type="EMBL" id="GGEC01035084">
    <property type="protein sequence ID" value="MBX15568.1"/>
    <property type="molecule type" value="Transcribed_RNA"/>
</dbReference>
<keyword evidence="6" id="KW-0809">Transit peptide</keyword>
<keyword evidence="4" id="KW-0597">Phosphoprotein</keyword>
<evidence type="ECO:0000313" key="12">
    <source>
        <dbReference type="EMBL" id="MBX15568.1"/>
    </source>
</evidence>
<accession>A0A2P2LC67</accession>
<keyword evidence="5 9" id="KW-0694">RNA-binding</keyword>
<dbReference type="CDD" id="cd21608">
    <property type="entry name" value="RRM2_NsCP33_like"/>
    <property type="match status" value="1"/>
</dbReference>
<dbReference type="InterPro" id="IPR035979">
    <property type="entry name" value="RBD_domain_sf"/>
</dbReference>
<dbReference type="InterPro" id="IPR052462">
    <property type="entry name" value="SLIRP/GR-RBP-like"/>
</dbReference>
<dbReference type="GO" id="GO:0009414">
    <property type="term" value="P:response to water deprivation"/>
    <property type="evidence" value="ECO:0007669"/>
    <property type="project" value="UniProtKB-ARBA"/>
</dbReference>
<evidence type="ECO:0000256" key="8">
    <source>
        <dbReference type="ARBA" id="ARBA00049664"/>
    </source>
</evidence>
<feature type="compositionally biased region" description="Gly residues" evidence="10">
    <location>
        <begin position="123"/>
        <end position="140"/>
    </location>
</feature>
<dbReference type="Pfam" id="PF00076">
    <property type="entry name" value="RRM_1"/>
    <property type="match status" value="1"/>
</dbReference>
<evidence type="ECO:0000256" key="1">
    <source>
        <dbReference type="ARBA" id="ARBA00004173"/>
    </source>
</evidence>
<dbReference type="GO" id="GO:0005739">
    <property type="term" value="C:mitochondrion"/>
    <property type="evidence" value="ECO:0007669"/>
    <property type="project" value="UniProtKB-SubCell"/>
</dbReference>
<name>A0A2P2LC67_RHIMU</name>
<dbReference type="InterPro" id="IPR048289">
    <property type="entry name" value="RRM2_NsCP33-like"/>
</dbReference>
<dbReference type="PROSITE" id="PS50102">
    <property type="entry name" value="RRM"/>
    <property type="match status" value="1"/>
</dbReference>
<dbReference type="GO" id="GO:0009409">
    <property type="term" value="P:response to cold"/>
    <property type="evidence" value="ECO:0007669"/>
    <property type="project" value="UniProtKB-ARBA"/>
</dbReference>
<comment type="similarity">
    <text evidence="8">Belongs to the GR-RBP family.</text>
</comment>
<dbReference type="AlphaFoldDB" id="A0A2P2LC67"/>
<dbReference type="GO" id="GO:0050688">
    <property type="term" value="P:regulation of defense response to virus"/>
    <property type="evidence" value="ECO:0007669"/>
    <property type="project" value="UniProtKB-ARBA"/>
</dbReference>
<dbReference type="GO" id="GO:1990428">
    <property type="term" value="P:miRNA transport"/>
    <property type="evidence" value="ECO:0007669"/>
    <property type="project" value="UniProtKB-ARBA"/>
</dbReference>